<evidence type="ECO:0000313" key="2">
    <source>
        <dbReference type="EMBL" id="EEF36943.1"/>
    </source>
</evidence>
<evidence type="ECO:0000256" key="1">
    <source>
        <dbReference type="SAM" id="MobiDB-lite"/>
    </source>
</evidence>
<proteinExistence type="predicted"/>
<dbReference type="EMBL" id="EQ973963">
    <property type="protein sequence ID" value="EEF36943.1"/>
    <property type="molecule type" value="Genomic_DNA"/>
</dbReference>
<evidence type="ECO:0000313" key="3">
    <source>
        <dbReference type="Proteomes" id="UP000008311"/>
    </source>
</evidence>
<feature type="compositionally biased region" description="Basic residues" evidence="1">
    <location>
        <begin position="1"/>
        <end position="12"/>
    </location>
</feature>
<feature type="compositionally biased region" description="Polar residues" evidence="1">
    <location>
        <begin position="29"/>
        <end position="49"/>
    </location>
</feature>
<feature type="region of interest" description="Disordered" evidence="1">
    <location>
        <begin position="1"/>
        <end position="73"/>
    </location>
</feature>
<dbReference type="Proteomes" id="UP000008311">
    <property type="component" value="Unassembled WGS sequence"/>
</dbReference>
<accession>B9SHI4</accession>
<dbReference type="AlphaFoldDB" id="B9SHI4"/>
<reference evidence="3" key="1">
    <citation type="journal article" date="2010" name="Nat. Biotechnol.">
        <title>Draft genome sequence of the oilseed species Ricinus communis.</title>
        <authorList>
            <person name="Chan A.P."/>
            <person name="Crabtree J."/>
            <person name="Zhao Q."/>
            <person name="Lorenzi H."/>
            <person name="Orvis J."/>
            <person name="Puiu D."/>
            <person name="Melake-Berhan A."/>
            <person name="Jones K.M."/>
            <person name="Redman J."/>
            <person name="Chen G."/>
            <person name="Cahoon E.B."/>
            <person name="Gedil M."/>
            <person name="Stanke M."/>
            <person name="Haas B.J."/>
            <person name="Wortman J.R."/>
            <person name="Fraser-Liggett C.M."/>
            <person name="Ravel J."/>
            <person name="Rabinowicz P.D."/>
        </authorList>
    </citation>
    <scope>NUCLEOTIDE SEQUENCE [LARGE SCALE GENOMIC DNA]</scope>
    <source>
        <strain evidence="3">cv. Hale</strain>
    </source>
</reference>
<gene>
    <name evidence="2" type="ORF">RCOM_1122010</name>
</gene>
<name>B9SHI4_RICCO</name>
<sequence length="198" mass="22128">MLHESRHNKRSCKNQDNKPANATEHDETYASQSQSGHQEPTTNQHTIINNKGKKRATKSCQGARDENNIRTKVPRYLRGKFGRRSGGGIGGMGVRIDEDTGRTGSLNSEVVIDQGTTNNQYHANQWSFRYAMAERSKLQIRRPSSSIDSANIKKIIFSHEGQGSGDLGYTLPSDLQWQGQPACTTRQLDATHDWKTNS</sequence>
<keyword evidence="3" id="KW-1185">Reference proteome</keyword>
<protein>
    <submittedName>
        <fullName evidence="2">Uncharacterized protein</fullName>
    </submittedName>
</protein>
<organism evidence="2 3">
    <name type="scientific">Ricinus communis</name>
    <name type="common">Castor bean</name>
    <dbReference type="NCBI Taxonomy" id="3988"/>
    <lineage>
        <taxon>Eukaryota</taxon>
        <taxon>Viridiplantae</taxon>
        <taxon>Streptophyta</taxon>
        <taxon>Embryophyta</taxon>
        <taxon>Tracheophyta</taxon>
        <taxon>Spermatophyta</taxon>
        <taxon>Magnoliopsida</taxon>
        <taxon>eudicotyledons</taxon>
        <taxon>Gunneridae</taxon>
        <taxon>Pentapetalae</taxon>
        <taxon>rosids</taxon>
        <taxon>fabids</taxon>
        <taxon>Malpighiales</taxon>
        <taxon>Euphorbiaceae</taxon>
        <taxon>Acalyphoideae</taxon>
        <taxon>Acalypheae</taxon>
        <taxon>Ricinus</taxon>
    </lineage>
</organism>
<dbReference type="InParanoid" id="B9SHI4"/>